<organism evidence="3 4">
    <name type="scientific">Qipengyuania spongiae</name>
    <dbReference type="NCBI Taxonomy" id="2909673"/>
    <lineage>
        <taxon>Bacteria</taxon>
        <taxon>Pseudomonadati</taxon>
        <taxon>Pseudomonadota</taxon>
        <taxon>Alphaproteobacteria</taxon>
        <taxon>Sphingomonadales</taxon>
        <taxon>Erythrobacteraceae</taxon>
        <taxon>Qipengyuania</taxon>
    </lineage>
</organism>
<sequence length="350" mass="39158">MNDIDAGAGKAVHGGLPARATGRAGTRDNGHFSEDFCLNCGTALAGAYYHECGQQAHLHRTLCAFTHDLLHGALHFEGKTWRTLPQLALKPGELTRRYIEGERAAFVSPMGLFLFSVFLMFAVFQIAGIGLSTPDDFGSAGTNITQAIDNLEKERAELRAELATLEGDDADRAATMAELGDVEEQLTALNSLPVTAGSDWGNQRIDTGWKWLDKSLGKWRDNPNLMLYKLQSNSYKFSWLLIPLSIPFMWLLFFWKRSYRAYDHAIFITYSIAFMSLMFIIVSILVKIGASEAIYGTVLFLVPPIHMYRQLRGAYHLRRRSALWRLAALLVFITVITVLFLQIVLVLGAY</sequence>
<dbReference type="Pfam" id="PF12412">
    <property type="entry name" value="DUF3667"/>
    <property type="match status" value="1"/>
</dbReference>
<reference evidence="3" key="1">
    <citation type="submission" date="2022-02" db="EMBL/GenBank/DDBJ databases">
        <title>Qipengyuania spongiae sp. nov., isolated from marine sponge.</title>
        <authorList>
            <person name="Li Z."/>
            <person name="Zhang M."/>
        </authorList>
    </citation>
    <scope>NUCLEOTIDE SEQUENCE</scope>
    <source>
        <strain evidence="3">PHS-Z21</strain>
    </source>
</reference>
<evidence type="ECO:0000256" key="1">
    <source>
        <dbReference type="SAM" id="Coils"/>
    </source>
</evidence>
<feature type="transmembrane region" description="Helical" evidence="2">
    <location>
        <begin position="294"/>
        <end position="311"/>
    </location>
</feature>
<feature type="transmembrane region" description="Helical" evidence="2">
    <location>
        <begin position="267"/>
        <end position="288"/>
    </location>
</feature>
<evidence type="ECO:0000313" key="4">
    <source>
        <dbReference type="Proteomes" id="UP001065265"/>
    </source>
</evidence>
<protein>
    <submittedName>
        <fullName evidence="3">DUF3667 domain-containing protein</fullName>
    </submittedName>
</protein>
<keyword evidence="2" id="KW-0812">Transmembrane</keyword>
<name>A0ABY5SZ04_9SPHN</name>
<keyword evidence="1" id="KW-0175">Coiled coil</keyword>
<dbReference type="Proteomes" id="UP001065265">
    <property type="component" value="Chromosome"/>
</dbReference>
<dbReference type="RefSeq" id="WP_265558766.1">
    <property type="nucleotide sequence ID" value="NZ_CP092471.1"/>
</dbReference>
<evidence type="ECO:0000313" key="3">
    <source>
        <dbReference type="EMBL" id="UVI39425.1"/>
    </source>
</evidence>
<accession>A0ABY5SZ04</accession>
<keyword evidence="2" id="KW-0472">Membrane</keyword>
<feature type="transmembrane region" description="Helical" evidence="2">
    <location>
        <begin position="104"/>
        <end position="127"/>
    </location>
</feature>
<feature type="coiled-coil region" evidence="1">
    <location>
        <begin position="141"/>
        <end position="168"/>
    </location>
</feature>
<keyword evidence="2" id="KW-1133">Transmembrane helix</keyword>
<gene>
    <name evidence="3" type="ORF">L1F33_00180</name>
</gene>
<feature type="transmembrane region" description="Helical" evidence="2">
    <location>
        <begin position="237"/>
        <end position="255"/>
    </location>
</feature>
<keyword evidence="4" id="KW-1185">Reference proteome</keyword>
<dbReference type="InterPro" id="IPR022134">
    <property type="entry name" value="DUF3667"/>
</dbReference>
<proteinExistence type="predicted"/>
<evidence type="ECO:0000256" key="2">
    <source>
        <dbReference type="SAM" id="Phobius"/>
    </source>
</evidence>
<dbReference type="EMBL" id="CP092471">
    <property type="protein sequence ID" value="UVI39425.1"/>
    <property type="molecule type" value="Genomic_DNA"/>
</dbReference>
<feature type="transmembrane region" description="Helical" evidence="2">
    <location>
        <begin position="323"/>
        <end position="347"/>
    </location>
</feature>